<feature type="transmembrane region" description="Helical" evidence="8">
    <location>
        <begin position="20"/>
        <end position="39"/>
    </location>
</feature>
<feature type="transmembrane region" description="Helical" evidence="8">
    <location>
        <begin position="510"/>
        <end position="529"/>
    </location>
</feature>
<keyword evidence="10" id="KW-1185">Reference proteome</keyword>
<feature type="transmembrane region" description="Helical" evidence="8">
    <location>
        <begin position="69"/>
        <end position="91"/>
    </location>
</feature>
<feature type="transmembrane region" description="Helical" evidence="8">
    <location>
        <begin position="549"/>
        <end position="568"/>
    </location>
</feature>
<dbReference type="Pfam" id="PF01235">
    <property type="entry name" value="Na_Ala_symp"/>
    <property type="match status" value="1"/>
</dbReference>
<keyword evidence="8" id="KW-0769">Symport</keyword>
<dbReference type="AlphaFoldDB" id="A0A5M6DNV0"/>
<evidence type="ECO:0000256" key="3">
    <source>
        <dbReference type="ARBA" id="ARBA00022448"/>
    </source>
</evidence>
<accession>A0A5M6DNV0</accession>
<feature type="transmembrane region" description="Helical" evidence="8">
    <location>
        <begin position="152"/>
        <end position="170"/>
    </location>
</feature>
<evidence type="ECO:0000256" key="7">
    <source>
        <dbReference type="ARBA" id="ARBA00023136"/>
    </source>
</evidence>
<evidence type="ECO:0000256" key="4">
    <source>
        <dbReference type="ARBA" id="ARBA00022475"/>
    </source>
</evidence>
<keyword evidence="6 8" id="KW-1133">Transmembrane helix</keyword>
<comment type="similarity">
    <text evidence="2 8">Belongs to the alanine or glycine:cation symporter (AGCS) (TC 2.A.25) family.</text>
</comment>
<dbReference type="Proteomes" id="UP000324479">
    <property type="component" value="Unassembled WGS sequence"/>
</dbReference>
<dbReference type="EMBL" id="VWOX01000001">
    <property type="protein sequence ID" value="KAA5547115.1"/>
    <property type="molecule type" value="Genomic_DNA"/>
</dbReference>
<evidence type="ECO:0000256" key="8">
    <source>
        <dbReference type="RuleBase" id="RU363064"/>
    </source>
</evidence>
<dbReference type="RefSeq" id="WP_150074223.1">
    <property type="nucleotide sequence ID" value="NZ_VWOX01000001.1"/>
</dbReference>
<name>A0A5M6DNV0_9BACT</name>
<dbReference type="GO" id="GO:0005886">
    <property type="term" value="C:plasma membrane"/>
    <property type="evidence" value="ECO:0007669"/>
    <property type="project" value="UniProtKB-SubCell"/>
</dbReference>
<dbReference type="PANTHER" id="PTHR30330">
    <property type="entry name" value="AGSS FAMILY TRANSPORTER, SODIUM-ALANINE"/>
    <property type="match status" value="1"/>
</dbReference>
<keyword evidence="3 8" id="KW-0813">Transport</keyword>
<evidence type="ECO:0000313" key="10">
    <source>
        <dbReference type="Proteomes" id="UP000324479"/>
    </source>
</evidence>
<dbReference type="GO" id="GO:0005283">
    <property type="term" value="F:amino acid:sodium symporter activity"/>
    <property type="evidence" value="ECO:0007669"/>
    <property type="project" value="InterPro"/>
</dbReference>
<dbReference type="NCBIfam" id="TIGR00835">
    <property type="entry name" value="agcS"/>
    <property type="match status" value="1"/>
</dbReference>
<feature type="transmembrane region" description="Helical" evidence="8">
    <location>
        <begin position="222"/>
        <end position="242"/>
    </location>
</feature>
<evidence type="ECO:0000313" key="9">
    <source>
        <dbReference type="EMBL" id="KAA5547115.1"/>
    </source>
</evidence>
<sequence>MMNFDFGILDSINSILWGPWTPYVLLACGVLFSIWTRFIQFTVMTHGVQVVRGVYDDPDDPGVISHFQALSAALSATVGLGNIGGVALAVGVGGPGALFWMWIVGILGMALKSVEITLAMMYRNTTDPENPHGGAMWVVEAVVGSRGGVWSVVARCIGIFFCITLVIATFTSGNMFQAWSVAELTESYFAVPKVMTGIVMAVIVGLVIVGGIKRIGSVAGKLVPFMCLLYLVSAFTVLAVHMSELPGILNSIIQSAFQPTEAKGAFIGGSAGWAFIQGMKRAFFSNEAGLGSAPIAHAAAKTDEPAREGIVGGLGPFIDTLCICTVTGLVILSTQTWNRAAVGSFNGPVAIKAVPSDEAAEATPTAFTIDASDDATLLPIDPSGDWTVGSRFYFVGKVGGASHRESGSGRVKFFGEIRSDDDAATTINWIPVTENGDNWNGAVTDVTLESAEVYREYAGAELTGFAFDRDFPGLGRWLVTLAAWLFAVSSMISWSYYGEQGMVYLFGDRSVFPFKLAFLVGVIYAANWIEDANHMMMLMDLGTGAMLWSNIPIVLALGYLAIGSLDTYKKSLREGRFKVHRGASSNDT</sequence>
<proteinExistence type="inferred from homology"/>
<evidence type="ECO:0000256" key="5">
    <source>
        <dbReference type="ARBA" id="ARBA00022692"/>
    </source>
</evidence>
<keyword evidence="7 8" id="KW-0472">Membrane</keyword>
<organism evidence="9 10">
    <name type="scientific">Roseiconus nitratireducens</name>
    <dbReference type="NCBI Taxonomy" id="2605748"/>
    <lineage>
        <taxon>Bacteria</taxon>
        <taxon>Pseudomonadati</taxon>
        <taxon>Planctomycetota</taxon>
        <taxon>Planctomycetia</taxon>
        <taxon>Pirellulales</taxon>
        <taxon>Pirellulaceae</taxon>
        <taxon>Roseiconus</taxon>
    </lineage>
</organism>
<keyword evidence="4 8" id="KW-1003">Cell membrane</keyword>
<evidence type="ECO:0000256" key="6">
    <source>
        <dbReference type="ARBA" id="ARBA00022989"/>
    </source>
</evidence>
<keyword evidence="5 8" id="KW-0812">Transmembrane</keyword>
<protein>
    <submittedName>
        <fullName evidence="9">Sodium:alanine symporter family protein</fullName>
    </submittedName>
</protein>
<evidence type="ECO:0000256" key="1">
    <source>
        <dbReference type="ARBA" id="ARBA00004651"/>
    </source>
</evidence>
<dbReference type="InterPro" id="IPR001463">
    <property type="entry name" value="Na/Ala_symport"/>
</dbReference>
<gene>
    <name evidence="9" type="ORF">FYK55_01475</name>
</gene>
<comment type="caution">
    <text evidence="9">The sequence shown here is derived from an EMBL/GenBank/DDBJ whole genome shotgun (WGS) entry which is preliminary data.</text>
</comment>
<dbReference type="PRINTS" id="PR00175">
    <property type="entry name" value="NAALASMPORT"/>
</dbReference>
<evidence type="ECO:0000256" key="2">
    <source>
        <dbReference type="ARBA" id="ARBA00009261"/>
    </source>
</evidence>
<feature type="transmembrane region" description="Helical" evidence="8">
    <location>
        <begin position="477"/>
        <end position="498"/>
    </location>
</feature>
<feature type="transmembrane region" description="Helical" evidence="8">
    <location>
        <begin position="97"/>
        <end position="114"/>
    </location>
</feature>
<reference evidence="9 10" key="1">
    <citation type="submission" date="2019-08" db="EMBL/GenBank/DDBJ databases">
        <authorList>
            <person name="Dhanesh K."/>
            <person name="Kumar G."/>
            <person name="Sasikala C."/>
            <person name="Venkata Ramana C."/>
        </authorList>
    </citation>
    <scope>NUCLEOTIDE SEQUENCE [LARGE SCALE GENOMIC DNA]</scope>
    <source>
        <strain evidence="9 10">JC645</strain>
    </source>
</reference>
<feature type="transmembrane region" description="Helical" evidence="8">
    <location>
        <begin position="190"/>
        <end position="210"/>
    </location>
</feature>
<comment type="subcellular location">
    <subcellularLocation>
        <location evidence="1 8">Cell membrane</location>
        <topology evidence="1 8">Multi-pass membrane protein</topology>
    </subcellularLocation>
</comment>
<dbReference type="PANTHER" id="PTHR30330:SF3">
    <property type="entry name" value="TRANSCRIPTIONAL REGULATOR, LRP FAMILY"/>
    <property type="match status" value="1"/>
</dbReference>